<gene>
    <name evidence="5" type="ORF">ABT322_19830</name>
</gene>
<feature type="transmembrane region" description="Helical" evidence="3">
    <location>
        <begin position="92"/>
        <end position="114"/>
    </location>
</feature>
<dbReference type="Gene3D" id="3.60.40.10">
    <property type="entry name" value="PPM-type phosphatase domain"/>
    <property type="match status" value="1"/>
</dbReference>
<dbReference type="Proteomes" id="UP001490330">
    <property type="component" value="Unassembled WGS sequence"/>
</dbReference>
<protein>
    <submittedName>
        <fullName evidence="5">PP2C family protein-serine/threonine phosphatase</fullName>
        <ecNumber evidence="5">3.1.3.16</ecNumber>
    </submittedName>
</protein>
<dbReference type="InterPro" id="IPR052016">
    <property type="entry name" value="Bact_Sigma-Reg"/>
</dbReference>
<dbReference type="PANTHER" id="PTHR43156:SF2">
    <property type="entry name" value="STAGE II SPORULATION PROTEIN E"/>
    <property type="match status" value="1"/>
</dbReference>
<feature type="region of interest" description="Disordered" evidence="2">
    <location>
        <begin position="225"/>
        <end position="246"/>
    </location>
</feature>
<dbReference type="EC" id="3.1.3.16" evidence="5"/>
<dbReference type="InterPro" id="IPR036457">
    <property type="entry name" value="PPM-type-like_dom_sf"/>
</dbReference>
<evidence type="ECO:0000256" key="2">
    <source>
        <dbReference type="SAM" id="MobiDB-lite"/>
    </source>
</evidence>
<keyword evidence="6" id="KW-1185">Reference proteome</keyword>
<dbReference type="Pfam" id="PF07228">
    <property type="entry name" value="SpoIIE"/>
    <property type="match status" value="1"/>
</dbReference>
<organism evidence="5 6">
    <name type="scientific">Streptomyces flaveolus</name>
    <dbReference type="NCBI Taxonomy" id="67297"/>
    <lineage>
        <taxon>Bacteria</taxon>
        <taxon>Bacillati</taxon>
        <taxon>Actinomycetota</taxon>
        <taxon>Actinomycetes</taxon>
        <taxon>Kitasatosporales</taxon>
        <taxon>Streptomycetaceae</taxon>
        <taxon>Streptomyces</taxon>
    </lineage>
</organism>
<comment type="caution">
    <text evidence="5">The sequence shown here is derived from an EMBL/GenBank/DDBJ whole genome shotgun (WGS) entry which is preliminary data.</text>
</comment>
<feature type="transmembrane region" description="Helical" evidence="3">
    <location>
        <begin position="51"/>
        <end position="80"/>
    </location>
</feature>
<keyword evidence="3" id="KW-0812">Transmembrane</keyword>
<keyword evidence="3" id="KW-0472">Membrane</keyword>
<name>A0ABV1VHL3_9ACTN</name>
<dbReference type="SMART" id="SM00331">
    <property type="entry name" value="PP2C_SIG"/>
    <property type="match status" value="1"/>
</dbReference>
<sequence length="389" mass="41634">MGAGRAAVEYRRRAEQHPWPPRWLRWFPPALIVMAMALDEATPPRYFFGPLLSASVVLAIFTYPPTGVAATGVAGCALLVVTEQLEDHVGPLTVVALVVLGFVTLLSVVLCVVLRRAERRFRHVQAVAEAVQLALLRPLPARIGPLRVAGFYRAADDDALIGGDLYSVRPTPFGVRVIVGDVKGKGIGATQTVATVISTFQEAAQLHPALSRVADRIDVALELDRDNPPMEPISRTQPAAPPADGAAPADELFATAVLLEFSPDGGAVRILDRGHQPLLAVRARATSVVETEHSLPLGMADLLPASPDTADRALEPGDILVAYSDGVTEARSATGTFYPLRERVQAYCDDSDRPVSPAALITFLQDDLARWAPTLCDDVIAIAFQPTTP</sequence>
<evidence type="ECO:0000313" key="5">
    <source>
        <dbReference type="EMBL" id="MER6905977.1"/>
    </source>
</evidence>
<evidence type="ECO:0000256" key="3">
    <source>
        <dbReference type="SAM" id="Phobius"/>
    </source>
</evidence>
<dbReference type="InterPro" id="IPR001932">
    <property type="entry name" value="PPM-type_phosphatase-like_dom"/>
</dbReference>
<evidence type="ECO:0000259" key="4">
    <source>
        <dbReference type="SMART" id="SM00331"/>
    </source>
</evidence>
<proteinExistence type="predicted"/>
<dbReference type="EMBL" id="JBEPCV010000018">
    <property type="protein sequence ID" value="MER6905977.1"/>
    <property type="molecule type" value="Genomic_DNA"/>
</dbReference>
<evidence type="ECO:0000313" key="6">
    <source>
        <dbReference type="Proteomes" id="UP001490330"/>
    </source>
</evidence>
<dbReference type="GO" id="GO:0004722">
    <property type="term" value="F:protein serine/threonine phosphatase activity"/>
    <property type="evidence" value="ECO:0007669"/>
    <property type="project" value="UniProtKB-EC"/>
</dbReference>
<keyword evidence="3" id="KW-1133">Transmembrane helix</keyword>
<dbReference type="RefSeq" id="WP_350716511.1">
    <property type="nucleotide sequence ID" value="NZ_JBEPCO010000004.1"/>
</dbReference>
<reference evidence="5 6" key="1">
    <citation type="submission" date="2024-06" db="EMBL/GenBank/DDBJ databases">
        <title>The Natural Products Discovery Center: Release of the First 8490 Sequenced Strains for Exploring Actinobacteria Biosynthetic Diversity.</title>
        <authorList>
            <person name="Kalkreuter E."/>
            <person name="Kautsar S.A."/>
            <person name="Yang D."/>
            <person name="Bader C.D."/>
            <person name="Teijaro C.N."/>
            <person name="Fluegel L."/>
            <person name="Davis C.M."/>
            <person name="Simpson J.R."/>
            <person name="Lauterbach L."/>
            <person name="Steele A.D."/>
            <person name="Gui C."/>
            <person name="Meng S."/>
            <person name="Li G."/>
            <person name="Viehrig K."/>
            <person name="Ye F."/>
            <person name="Su P."/>
            <person name="Kiefer A.F."/>
            <person name="Nichols A."/>
            <person name="Cepeda A.J."/>
            <person name="Yan W."/>
            <person name="Fan B."/>
            <person name="Jiang Y."/>
            <person name="Adhikari A."/>
            <person name="Zheng C.-J."/>
            <person name="Schuster L."/>
            <person name="Cowan T.M."/>
            <person name="Smanski M.J."/>
            <person name="Chevrette M.G."/>
            <person name="De Carvalho L.P.S."/>
            <person name="Shen B."/>
        </authorList>
    </citation>
    <scope>NUCLEOTIDE SEQUENCE [LARGE SCALE GENOMIC DNA]</scope>
    <source>
        <strain evidence="5 6">NPDC000632</strain>
    </source>
</reference>
<keyword evidence="1 5" id="KW-0378">Hydrolase</keyword>
<accession>A0ABV1VHL3</accession>
<dbReference type="PANTHER" id="PTHR43156">
    <property type="entry name" value="STAGE II SPORULATION PROTEIN E-RELATED"/>
    <property type="match status" value="1"/>
</dbReference>
<feature type="domain" description="PPM-type phosphatase" evidence="4">
    <location>
        <begin position="146"/>
        <end position="386"/>
    </location>
</feature>
<evidence type="ECO:0000256" key="1">
    <source>
        <dbReference type="ARBA" id="ARBA00022801"/>
    </source>
</evidence>